<evidence type="ECO:0000256" key="1">
    <source>
        <dbReference type="SAM" id="MobiDB-lite"/>
    </source>
</evidence>
<feature type="region of interest" description="Disordered" evidence="1">
    <location>
        <begin position="53"/>
        <end position="78"/>
    </location>
</feature>
<gene>
    <name evidence="2" type="ORF">AVEN_232530_1</name>
</gene>
<name>A0A4Y2KQ08_ARAVE</name>
<proteinExistence type="predicted"/>
<protein>
    <submittedName>
        <fullName evidence="2">Uncharacterized protein</fullName>
    </submittedName>
</protein>
<evidence type="ECO:0000313" key="3">
    <source>
        <dbReference type="Proteomes" id="UP000499080"/>
    </source>
</evidence>
<feature type="non-terminal residue" evidence="2">
    <location>
        <position position="1"/>
    </location>
</feature>
<reference evidence="2 3" key="1">
    <citation type="journal article" date="2019" name="Sci. Rep.">
        <title>Orb-weaving spider Araneus ventricosus genome elucidates the spidroin gene catalogue.</title>
        <authorList>
            <person name="Kono N."/>
            <person name="Nakamura H."/>
            <person name="Ohtoshi R."/>
            <person name="Moran D.A.P."/>
            <person name="Shinohara A."/>
            <person name="Yoshida Y."/>
            <person name="Fujiwara M."/>
            <person name="Mori M."/>
            <person name="Tomita M."/>
            <person name="Arakawa K."/>
        </authorList>
    </citation>
    <scope>NUCLEOTIDE SEQUENCE [LARGE SCALE GENOMIC DNA]</scope>
</reference>
<organism evidence="2 3">
    <name type="scientific">Araneus ventricosus</name>
    <name type="common">Orbweaver spider</name>
    <name type="synonym">Epeira ventricosa</name>
    <dbReference type="NCBI Taxonomy" id="182803"/>
    <lineage>
        <taxon>Eukaryota</taxon>
        <taxon>Metazoa</taxon>
        <taxon>Ecdysozoa</taxon>
        <taxon>Arthropoda</taxon>
        <taxon>Chelicerata</taxon>
        <taxon>Arachnida</taxon>
        <taxon>Araneae</taxon>
        <taxon>Araneomorphae</taxon>
        <taxon>Entelegynae</taxon>
        <taxon>Araneoidea</taxon>
        <taxon>Araneidae</taxon>
        <taxon>Araneus</taxon>
    </lineage>
</organism>
<sequence>GVSFRRGTTPFTALDSIPCGTADTYFRMTSFTVVTDGSVSRYTFDCKNLNNRKSQGARSQDLGCHASEKDQRITRSSPAPRRCTDAAIRVAAPSRIKVNVCSVCRVAVME</sequence>
<dbReference type="Proteomes" id="UP000499080">
    <property type="component" value="Unassembled WGS sequence"/>
</dbReference>
<accession>A0A4Y2KQ08</accession>
<evidence type="ECO:0000313" key="2">
    <source>
        <dbReference type="EMBL" id="GBN04110.1"/>
    </source>
</evidence>
<comment type="caution">
    <text evidence="2">The sequence shown here is derived from an EMBL/GenBank/DDBJ whole genome shotgun (WGS) entry which is preliminary data.</text>
</comment>
<dbReference type="AlphaFoldDB" id="A0A4Y2KQ08"/>
<dbReference type="EMBL" id="BGPR01004860">
    <property type="protein sequence ID" value="GBN04110.1"/>
    <property type="molecule type" value="Genomic_DNA"/>
</dbReference>
<keyword evidence="3" id="KW-1185">Reference proteome</keyword>